<feature type="domain" description="PepSY" evidence="2">
    <location>
        <begin position="156"/>
        <end position="211"/>
    </location>
</feature>
<sequence>LGGAGAASAVAFTDDDHDSTQAGASTTAGTRHDDHDDHNRSGSHDDHNRSGSHDDHNRSGSHDDADDGALAKGTGVDLKQAVDTAAKSVAGTVTEVELDGQHSKAVWKVHIVDGKGAEYEVAVNTADGRTTTDRAHHGEDADDHGDAALAKSAGTSLGQAVDRALDKVPGTATAAEFDHDHGRTGAWHVDIADSHGIEHEVAVDTRTGKVTTTHAARGNRGGKGTDDDRERD</sequence>
<gene>
    <name evidence="3" type="ORF">ABT317_45535</name>
</gene>
<feature type="domain" description="PepSY" evidence="2">
    <location>
        <begin position="77"/>
        <end position="128"/>
    </location>
</feature>
<dbReference type="Pfam" id="PF03413">
    <property type="entry name" value="PepSY"/>
    <property type="match status" value="2"/>
</dbReference>
<dbReference type="Proteomes" id="UP001458415">
    <property type="component" value="Unassembled WGS sequence"/>
</dbReference>
<proteinExistence type="predicted"/>
<evidence type="ECO:0000256" key="1">
    <source>
        <dbReference type="SAM" id="MobiDB-lite"/>
    </source>
</evidence>
<name>A0ABV1WIJ9_9ACTN</name>
<dbReference type="InterPro" id="IPR025711">
    <property type="entry name" value="PepSY"/>
</dbReference>
<reference evidence="3 4" key="1">
    <citation type="submission" date="2024-06" db="EMBL/GenBank/DDBJ databases">
        <title>The Natural Products Discovery Center: Release of the First 8490 Sequenced Strains for Exploring Actinobacteria Biosynthetic Diversity.</title>
        <authorList>
            <person name="Kalkreuter E."/>
            <person name="Kautsar S.A."/>
            <person name="Yang D."/>
            <person name="Bader C.D."/>
            <person name="Teijaro C.N."/>
            <person name="Fluegel L."/>
            <person name="Davis C.M."/>
            <person name="Simpson J.R."/>
            <person name="Lauterbach L."/>
            <person name="Steele A.D."/>
            <person name="Gui C."/>
            <person name="Meng S."/>
            <person name="Li G."/>
            <person name="Viehrig K."/>
            <person name="Ye F."/>
            <person name="Su P."/>
            <person name="Kiefer A.F."/>
            <person name="Nichols A."/>
            <person name="Cepeda A.J."/>
            <person name="Yan W."/>
            <person name="Fan B."/>
            <person name="Jiang Y."/>
            <person name="Adhikari A."/>
            <person name="Zheng C.-J."/>
            <person name="Schuster L."/>
            <person name="Cowan T.M."/>
            <person name="Smanski M.J."/>
            <person name="Chevrette M.G."/>
            <person name="De Carvalho L.P.S."/>
            <person name="Shen B."/>
        </authorList>
    </citation>
    <scope>NUCLEOTIDE SEQUENCE [LARGE SCALE GENOMIC DNA]</scope>
    <source>
        <strain evidence="3 4">NPDC000634</strain>
    </source>
</reference>
<protein>
    <submittedName>
        <fullName evidence="3">PepSY domain-containing protein</fullName>
    </submittedName>
</protein>
<feature type="non-terminal residue" evidence="3">
    <location>
        <position position="1"/>
    </location>
</feature>
<dbReference type="EMBL" id="JBEPCU010001619">
    <property type="protein sequence ID" value="MER6984023.1"/>
    <property type="molecule type" value="Genomic_DNA"/>
</dbReference>
<dbReference type="Gene3D" id="3.10.450.40">
    <property type="match status" value="2"/>
</dbReference>
<evidence type="ECO:0000313" key="3">
    <source>
        <dbReference type="EMBL" id="MER6984023.1"/>
    </source>
</evidence>
<feature type="region of interest" description="Disordered" evidence="1">
    <location>
        <begin position="1"/>
        <end position="71"/>
    </location>
</feature>
<keyword evidence="4" id="KW-1185">Reference proteome</keyword>
<evidence type="ECO:0000259" key="2">
    <source>
        <dbReference type="Pfam" id="PF03413"/>
    </source>
</evidence>
<comment type="caution">
    <text evidence="3">The sequence shown here is derived from an EMBL/GenBank/DDBJ whole genome shotgun (WGS) entry which is preliminary data.</text>
</comment>
<organism evidence="3 4">
    <name type="scientific">Streptomyces carpinensis</name>
    <dbReference type="NCBI Taxonomy" id="66369"/>
    <lineage>
        <taxon>Bacteria</taxon>
        <taxon>Bacillati</taxon>
        <taxon>Actinomycetota</taxon>
        <taxon>Actinomycetes</taxon>
        <taxon>Kitasatosporales</taxon>
        <taxon>Streptomycetaceae</taxon>
        <taxon>Streptomyces</taxon>
    </lineage>
</organism>
<evidence type="ECO:0000313" key="4">
    <source>
        <dbReference type="Proteomes" id="UP001458415"/>
    </source>
</evidence>
<feature type="compositionally biased region" description="Basic and acidic residues" evidence="1">
    <location>
        <begin position="223"/>
        <end position="232"/>
    </location>
</feature>
<feature type="compositionally biased region" description="Basic and acidic residues" evidence="1">
    <location>
        <begin position="30"/>
        <end position="63"/>
    </location>
</feature>
<feature type="compositionally biased region" description="Low complexity" evidence="1">
    <location>
        <begin position="20"/>
        <end position="29"/>
    </location>
</feature>
<feature type="region of interest" description="Disordered" evidence="1">
    <location>
        <begin position="202"/>
        <end position="232"/>
    </location>
</feature>
<accession>A0ABV1WIJ9</accession>